<dbReference type="Proteomes" id="UP000007364">
    <property type="component" value="Unassembled WGS sequence"/>
</dbReference>
<keyword evidence="4 8" id="KW-0378">Hydrolase</keyword>
<sequence>MNTAFLNFKIHTILKLLFFLVLSVSYGQNPLITDQFTADPTARVFNGKLYVYPSHDIIPPEGQGRAEWFNMADYHVFSSENLTEWEDHGVILSQKDVPWGDPEAYSMWAPDIMERDGKYYFYFPNRIKDADDGEGGFSIGVAISDTPEGPFKAHPTPIEGVEGIDPNVFIDKDGQGYLFWSQSKIYGAKLKDNMLELASEPKTFMELPQKGHMEGPFVFERDGLYYMTYPHVANKTERLEYAVSDHPLGTYTHKGVIMDESAKGTWTNHHSITKYKDQWYLFYHDSELSPNFDKTRSIRADSLFFDNNGNIKKVLPTLRGVGISSAYNEIQFDRYSSVNGSGVRFEYLDAQDTFKGWMLVFTDPDATVRYNKVDFGDTSPKELLVNVNVTHKSTGSLEIRDASGNVIAQTSLNPTDGFKAVTIPIDPKLTGVKDLLLELKGKGVIQIDWLQFVK</sequence>
<dbReference type="OrthoDB" id="9763933at2"/>
<dbReference type="InterPro" id="IPR005084">
    <property type="entry name" value="CBM6"/>
</dbReference>
<accession>K2Q6L2</accession>
<dbReference type="PANTHER" id="PTHR43772">
    <property type="entry name" value="ENDO-1,4-BETA-XYLANASE"/>
    <property type="match status" value="1"/>
</dbReference>
<dbReference type="Gene3D" id="2.60.120.260">
    <property type="entry name" value="Galactose-binding domain-like"/>
    <property type="match status" value="1"/>
</dbReference>
<dbReference type="PANTHER" id="PTHR43772:SF2">
    <property type="entry name" value="PUTATIVE (AFU_ORTHOLOGUE AFUA_2G04480)-RELATED"/>
    <property type="match status" value="1"/>
</dbReference>
<evidence type="ECO:0000313" key="11">
    <source>
        <dbReference type="Proteomes" id="UP000007364"/>
    </source>
</evidence>
<evidence type="ECO:0000256" key="7">
    <source>
        <dbReference type="PIRSR" id="PIRSR606710-2"/>
    </source>
</evidence>
<keyword evidence="2" id="KW-0858">Xylan degradation</keyword>
<keyword evidence="6 8" id="KW-0326">Glycosidase</keyword>
<protein>
    <submittedName>
        <fullName evidence="10">Alpha-N-arabinofuranosidase</fullName>
    </submittedName>
</protein>
<dbReference type="InterPro" id="IPR052176">
    <property type="entry name" value="Glycosyl_Hydrlase_43_Enz"/>
</dbReference>
<dbReference type="eggNOG" id="COG3507">
    <property type="taxonomic scope" value="Bacteria"/>
</dbReference>
<evidence type="ECO:0000256" key="5">
    <source>
        <dbReference type="ARBA" id="ARBA00023277"/>
    </source>
</evidence>
<evidence type="ECO:0000256" key="3">
    <source>
        <dbReference type="ARBA" id="ARBA00022729"/>
    </source>
</evidence>
<dbReference type="SUPFAM" id="SSF49785">
    <property type="entry name" value="Galactose-binding domain-like"/>
    <property type="match status" value="1"/>
</dbReference>
<dbReference type="RefSeq" id="WP_008990535.1">
    <property type="nucleotide sequence ID" value="NZ_AMSG01000002.1"/>
</dbReference>
<evidence type="ECO:0000313" key="10">
    <source>
        <dbReference type="EMBL" id="EKF56516.1"/>
    </source>
</evidence>
<name>K2Q6L2_9FLAO</name>
<evidence type="ECO:0000256" key="2">
    <source>
        <dbReference type="ARBA" id="ARBA00022651"/>
    </source>
</evidence>
<dbReference type="InterPro" id="IPR006710">
    <property type="entry name" value="Glyco_hydro_43"/>
</dbReference>
<dbReference type="GO" id="GO:0030246">
    <property type="term" value="F:carbohydrate binding"/>
    <property type="evidence" value="ECO:0007669"/>
    <property type="project" value="InterPro"/>
</dbReference>
<keyword evidence="5" id="KW-0119">Carbohydrate metabolism</keyword>
<feature type="domain" description="Cellulose binding type IV" evidence="9">
    <location>
        <begin position="323"/>
        <end position="454"/>
    </location>
</feature>
<dbReference type="STRING" id="555500.I215_03298"/>
<evidence type="ECO:0000256" key="6">
    <source>
        <dbReference type="ARBA" id="ARBA00023295"/>
    </source>
</evidence>
<dbReference type="GO" id="GO:0045493">
    <property type="term" value="P:xylan catabolic process"/>
    <property type="evidence" value="ECO:0007669"/>
    <property type="project" value="UniProtKB-KW"/>
</dbReference>
<dbReference type="InterPro" id="IPR006584">
    <property type="entry name" value="Cellulose-bd_IV"/>
</dbReference>
<evidence type="ECO:0000256" key="4">
    <source>
        <dbReference type="ARBA" id="ARBA00022801"/>
    </source>
</evidence>
<dbReference type="CDD" id="cd08990">
    <property type="entry name" value="GH43_AXH_like"/>
    <property type="match status" value="1"/>
</dbReference>
<dbReference type="SMART" id="SM00606">
    <property type="entry name" value="CBD_IV"/>
    <property type="match status" value="1"/>
</dbReference>
<comment type="similarity">
    <text evidence="1 8">Belongs to the glycosyl hydrolase 43 family.</text>
</comment>
<organism evidence="10 11">
    <name type="scientific">Galbibacter marinus</name>
    <dbReference type="NCBI Taxonomy" id="555500"/>
    <lineage>
        <taxon>Bacteria</taxon>
        <taxon>Pseudomonadati</taxon>
        <taxon>Bacteroidota</taxon>
        <taxon>Flavobacteriia</taxon>
        <taxon>Flavobacteriales</taxon>
        <taxon>Flavobacteriaceae</taxon>
        <taxon>Galbibacter</taxon>
    </lineage>
</organism>
<dbReference type="SUPFAM" id="SSF75005">
    <property type="entry name" value="Arabinanase/levansucrase/invertase"/>
    <property type="match status" value="1"/>
</dbReference>
<evidence type="ECO:0000256" key="8">
    <source>
        <dbReference type="RuleBase" id="RU361187"/>
    </source>
</evidence>
<gene>
    <name evidence="10" type="ORF">I215_03298</name>
</gene>
<dbReference type="InterPro" id="IPR008979">
    <property type="entry name" value="Galactose-bd-like_sf"/>
</dbReference>
<evidence type="ECO:0000259" key="9">
    <source>
        <dbReference type="SMART" id="SM00606"/>
    </source>
</evidence>
<feature type="site" description="Important for catalytic activity, responsible for pKa modulation of the active site Glu and correct orientation of both the proton donor and substrate" evidence="7">
    <location>
        <position position="165"/>
    </location>
</feature>
<dbReference type="PATRIC" id="fig|555500.3.peg.683"/>
<proteinExistence type="inferred from homology"/>
<comment type="caution">
    <text evidence="10">The sequence shown here is derived from an EMBL/GenBank/DDBJ whole genome shotgun (WGS) entry which is preliminary data.</text>
</comment>
<keyword evidence="11" id="KW-1185">Reference proteome</keyword>
<dbReference type="CDD" id="cd04084">
    <property type="entry name" value="CBM6_xylanase-like"/>
    <property type="match status" value="1"/>
</dbReference>
<dbReference type="Pfam" id="PF04616">
    <property type="entry name" value="Glyco_hydro_43"/>
    <property type="match status" value="1"/>
</dbReference>
<dbReference type="EMBL" id="AMSG01000002">
    <property type="protein sequence ID" value="EKF56516.1"/>
    <property type="molecule type" value="Genomic_DNA"/>
</dbReference>
<dbReference type="GO" id="GO:0004553">
    <property type="term" value="F:hydrolase activity, hydrolyzing O-glycosyl compounds"/>
    <property type="evidence" value="ECO:0007669"/>
    <property type="project" value="InterPro"/>
</dbReference>
<dbReference type="InterPro" id="IPR023296">
    <property type="entry name" value="Glyco_hydro_beta-prop_sf"/>
</dbReference>
<evidence type="ECO:0000256" key="1">
    <source>
        <dbReference type="ARBA" id="ARBA00009865"/>
    </source>
</evidence>
<reference evidence="10 11" key="1">
    <citation type="journal article" date="2012" name="J. Bacteriol.">
        <title>Genome Sequence of Galbibacter marinum Type Strain ck-I2-15.</title>
        <authorList>
            <person name="Lai Q."/>
            <person name="Li C."/>
            <person name="Shao Z."/>
        </authorList>
    </citation>
    <scope>NUCLEOTIDE SEQUENCE [LARGE SCALE GENOMIC DNA]</scope>
    <source>
        <strain evidence="11">ck-I2-15</strain>
    </source>
</reference>
<dbReference type="Pfam" id="PF03422">
    <property type="entry name" value="CBM_6"/>
    <property type="match status" value="1"/>
</dbReference>
<keyword evidence="2" id="KW-0624">Polysaccharide degradation</keyword>
<dbReference type="Gene3D" id="2.115.10.20">
    <property type="entry name" value="Glycosyl hydrolase domain, family 43"/>
    <property type="match status" value="1"/>
</dbReference>
<keyword evidence="3" id="KW-0732">Signal</keyword>
<dbReference type="AlphaFoldDB" id="K2Q6L2"/>